<dbReference type="CDD" id="cd00198">
    <property type="entry name" value="vWFA"/>
    <property type="match status" value="1"/>
</dbReference>
<protein>
    <submittedName>
        <fullName evidence="2">VWA domain-containing protein</fullName>
    </submittedName>
</protein>
<dbReference type="AlphaFoldDB" id="A0A411YJR7"/>
<evidence type="ECO:0000256" key="1">
    <source>
        <dbReference type="SAM" id="MobiDB-lite"/>
    </source>
</evidence>
<dbReference type="PANTHER" id="PTHR39338">
    <property type="entry name" value="BLL5662 PROTEIN-RELATED"/>
    <property type="match status" value="1"/>
</dbReference>
<dbReference type="EMBL" id="CP036402">
    <property type="protein sequence ID" value="QBI21440.1"/>
    <property type="molecule type" value="Genomic_DNA"/>
</dbReference>
<dbReference type="KEGG" id="erz:ER308_18940"/>
<dbReference type="InterPro" id="IPR008912">
    <property type="entry name" value="Uncharacterised_CoxE"/>
</dbReference>
<evidence type="ECO:0000313" key="2">
    <source>
        <dbReference type="EMBL" id="QBI21440.1"/>
    </source>
</evidence>
<dbReference type="RefSeq" id="WP_131156432.1">
    <property type="nucleotide sequence ID" value="NZ_CP036402.1"/>
</dbReference>
<dbReference type="OrthoDB" id="9790469at2"/>
<keyword evidence="3" id="KW-1185">Reference proteome</keyword>
<feature type="region of interest" description="Disordered" evidence="1">
    <location>
        <begin position="96"/>
        <end position="115"/>
    </location>
</feature>
<dbReference type="InterPro" id="IPR036465">
    <property type="entry name" value="vWFA_dom_sf"/>
</dbReference>
<dbReference type="PANTHER" id="PTHR39338:SF6">
    <property type="entry name" value="BLL5662 PROTEIN"/>
    <property type="match status" value="1"/>
</dbReference>
<sequence length="383" mass="42444">MSDARVDPIPTLVGFGRVLRAAGLDAGPDRLLAFERALERLDVTSRTHVYWAGRVTLCRTPEDLPRYDLAFDAWFGGAVPLPPERERVAKVARDVSAAGDPAPGREGTAQAETVEAEASRLELLRHRDVTTLTPSERRELQRLLEAFWLPGEQRRSRRWGSPRQRRRLDPHETVRELLRHGGEPTRLRYRSRRQRPRPVVLLIDVSGSMGAYADALLRFAHAARRRGPVSTEVFTLGTRLTRVTRQMAYHDPDLALAAVAHAVPDWEGGTRLGVMLKSFLDRWGQQGAARGAVVVVLSDGLERGDVAPLAAQMARLSRLAHRVIWSNPRKGHPGYEPQARGMVAALPHVDAFLEGHSLAALQRLAAAVLGAAGDDVREWPAVR</sequence>
<name>A0A411YJR7_9ACTN</name>
<dbReference type="InterPro" id="IPR011195">
    <property type="entry name" value="UCP010256"/>
</dbReference>
<dbReference type="Proteomes" id="UP000291469">
    <property type="component" value="Chromosome"/>
</dbReference>
<evidence type="ECO:0000313" key="3">
    <source>
        <dbReference type="Proteomes" id="UP000291469"/>
    </source>
</evidence>
<dbReference type="Gene3D" id="3.40.50.410">
    <property type="entry name" value="von Willebrand factor, type A domain"/>
    <property type="match status" value="1"/>
</dbReference>
<reference evidence="2 3" key="1">
    <citation type="submission" date="2019-01" db="EMBL/GenBank/DDBJ databases">
        <title>Egibacter rhizosphaerae EGI 80759T.</title>
        <authorList>
            <person name="Chen D.-D."/>
            <person name="Tian Y."/>
            <person name="Jiao J.-Y."/>
            <person name="Zhang X.-T."/>
            <person name="Zhang Y.-G."/>
            <person name="Zhang Y."/>
            <person name="Xiao M."/>
            <person name="Shu W.-S."/>
            <person name="Li W.-J."/>
        </authorList>
    </citation>
    <scope>NUCLEOTIDE SEQUENCE [LARGE SCALE GENOMIC DNA]</scope>
    <source>
        <strain evidence="2 3">EGI 80759</strain>
    </source>
</reference>
<dbReference type="SUPFAM" id="SSF53300">
    <property type="entry name" value="vWA-like"/>
    <property type="match status" value="1"/>
</dbReference>
<dbReference type="PIRSF" id="PIRSF010256">
    <property type="entry name" value="CoxE_vWa"/>
    <property type="match status" value="1"/>
</dbReference>
<accession>A0A411YJR7</accession>
<organism evidence="2 3">
    <name type="scientific">Egibacter rhizosphaerae</name>
    <dbReference type="NCBI Taxonomy" id="1670831"/>
    <lineage>
        <taxon>Bacteria</taxon>
        <taxon>Bacillati</taxon>
        <taxon>Actinomycetota</taxon>
        <taxon>Nitriliruptoria</taxon>
        <taxon>Egibacterales</taxon>
        <taxon>Egibacteraceae</taxon>
        <taxon>Egibacter</taxon>
    </lineage>
</organism>
<proteinExistence type="predicted"/>
<dbReference type="Pfam" id="PF05762">
    <property type="entry name" value="VWA_CoxE"/>
    <property type="match status" value="1"/>
</dbReference>
<gene>
    <name evidence="2" type="ORF">ER308_18940</name>
</gene>